<dbReference type="GO" id="GO:0016491">
    <property type="term" value="F:oxidoreductase activity"/>
    <property type="evidence" value="ECO:0007669"/>
    <property type="project" value="InterPro"/>
</dbReference>
<accession>A0A6S6Y2Z5</accession>
<dbReference type="OrthoDB" id="9787435at2"/>
<dbReference type="PANTHER" id="PTHR45033">
    <property type="match status" value="1"/>
</dbReference>
<evidence type="ECO:0000313" key="3">
    <source>
        <dbReference type="Proteomes" id="UP000515733"/>
    </source>
</evidence>
<dbReference type="SUPFAM" id="SSF50129">
    <property type="entry name" value="GroES-like"/>
    <property type="match status" value="1"/>
</dbReference>
<protein>
    <submittedName>
        <fullName evidence="2">Alcohol dehydrogenase</fullName>
    </submittedName>
</protein>
<dbReference type="InterPro" id="IPR013149">
    <property type="entry name" value="ADH-like_C"/>
</dbReference>
<dbReference type="Proteomes" id="UP000515733">
    <property type="component" value="Chromosome"/>
</dbReference>
<dbReference type="Pfam" id="PF08240">
    <property type="entry name" value="ADH_N"/>
    <property type="match status" value="1"/>
</dbReference>
<proteinExistence type="predicted"/>
<dbReference type="InterPro" id="IPR036291">
    <property type="entry name" value="NAD(P)-bd_dom_sf"/>
</dbReference>
<dbReference type="CDD" id="cd08276">
    <property type="entry name" value="MDR7"/>
    <property type="match status" value="1"/>
</dbReference>
<gene>
    <name evidence="2" type="ORF">DENOEST_2421</name>
</gene>
<dbReference type="AlphaFoldDB" id="A0A6S6Y2Z5"/>
<reference evidence="2 3" key="1">
    <citation type="submission" date="2020-03" db="EMBL/GenBank/DDBJ databases">
        <authorList>
            <consortium name="Genoscope - CEA"/>
            <person name="William W."/>
        </authorList>
    </citation>
    <scope>NUCLEOTIDE SEQUENCE [LARGE SCALE GENOMIC DNA]</scope>
    <source>
        <strain evidence="3">DSM 16959</strain>
    </source>
</reference>
<evidence type="ECO:0000313" key="2">
    <source>
        <dbReference type="EMBL" id="CAB1369586.1"/>
    </source>
</evidence>
<dbReference type="SMART" id="SM00829">
    <property type="entry name" value="PKS_ER"/>
    <property type="match status" value="1"/>
</dbReference>
<dbReference type="SUPFAM" id="SSF51735">
    <property type="entry name" value="NAD(P)-binding Rossmann-fold domains"/>
    <property type="match status" value="1"/>
</dbReference>
<organism evidence="2 3">
    <name type="scientific">Denitratisoma oestradiolicum</name>
    <dbReference type="NCBI Taxonomy" id="311182"/>
    <lineage>
        <taxon>Bacteria</taxon>
        <taxon>Pseudomonadati</taxon>
        <taxon>Pseudomonadota</taxon>
        <taxon>Betaproteobacteria</taxon>
        <taxon>Nitrosomonadales</taxon>
        <taxon>Sterolibacteriaceae</taxon>
        <taxon>Denitratisoma</taxon>
    </lineage>
</organism>
<dbReference type="EMBL" id="LR778301">
    <property type="protein sequence ID" value="CAB1369586.1"/>
    <property type="molecule type" value="Genomic_DNA"/>
</dbReference>
<keyword evidence="3" id="KW-1185">Reference proteome</keyword>
<dbReference type="PANTHER" id="PTHR45033:SF2">
    <property type="entry name" value="ZINC-TYPE ALCOHOL DEHYDROGENASE-LIKE PROTEIN C1773.06C"/>
    <property type="match status" value="1"/>
</dbReference>
<dbReference type="InterPro" id="IPR011032">
    <property type="entry name" value="GroES-like_sf"/>
</dbReference>
<dbReference type="InterPro" id="IPR013154">
    <property type="entry name" value="ADH-like_N"/>
</dbReference>
<dbReference type="Gene3D" id="3.40.50.720">
    <property type="entry name" value="NAD(P)-binding Rossmann-like Domain"/>
    <property type="match status" value="1"/>
</dbReference>
<dbReference type="RefSeq" id="WP_145771992.1">
    <property type="nucleotide sequence ID" value="NZ_LR778301.1"/>
</dbReference>
<name>A0A6S6Y2Z5_9PROT</name>
<dbReference type="Gene3D" id="3.90.180.10">
    <property type="entry name" value="Medium-chain alcohol dehydrogenases, catalytic domain"/>
    <property type="match status" value="1"/>
</dbReference>
<feature type="domain" description="Enoyl reductase (ER)" evidence="1">
    <location>
        <begin position="10"/>
        <end position="336"/>
    </location>
</feature>
<sequence>MRAYEMGSQSGLPSLQMAERPDLIPGPDEVVLKVRSVCLNHRDLLALSGAYGAKRPSNRIPVSDGIGEVLAVGADVVNIQVGSRMICDHFVSWLDGPWSPNYLNRDLGISLDGWLAEQILVPANALVPVPDELSDEQAAPMAAAGLTAWNAVVEFGHIKAGDLVLALGTGGVSLMALNIAKLHGARVAVTSSSDEKLAMVRAMGADLTINYKTHPDWAHVLMNANNGIGADIVIENGGIATLSQSIAAAAPNARIALIGALAGNSDPALPNLNSIVVKNLILKGITVGNRRTLVDFVRAAAANRMSSVISRVFSFDEAAAAYAYLHAGDHIGKIMIRMF</sequence>
<evidence type="ECO:0000259" key="1">
    <source>
        <dbReference type="SMART" id="SM00829"/>
    </source>
</evidence>
<dbReference type="KEGG" id="doe:DENOEST_2421"/>
<dbReference type="Pfam" id="PF00107">
    <property type="entry name" value="ADH_zinc_N"/>
    <property type="match status" value="1"/>
</dbReference>
<dbReference type="InterPro" id="IPR020843">
    <property type="entry name" value="ER"/>
</dbReference>
<dbReference type="InterPro" id="IPR052711">
    <property type="entry name" value="Zinc_ADH-like"/>
</dbReference>